<feature type="domain" description="Integrase catalytic" evidence="3">
    <location>
        <begin position="123"/>
        <end position="294"/>
    </location>
</feature>
<feature type="region of interest" description="Disordered" evidence="2">
    <location>
        <begin position="263"/>
        <end position="291"/>
    </location>
</feature>
<dbReference type="eggNOG" id="COG2801">
    <property type="taxonomic scope" value="Bacteria"/>
</dbReference>
<gene>
    <name evidence="4" type="ordered locus">Afer_1051</name>
</gene>
<name>C7LZ28_ACIFD</name>
<dbReference type="Proteomes" id="UP000000771">
    <property type="component" value="Chromosome"/>
</dbReference>
<dbReference type="PANTHER" id="PTHR46889:SF4">
    <property type="entry name" value="TRANSPOSASE INSO FOR INSERTION SEQUENCE ELEMENT IS911B-RELATED"/>
    <property type="match status" value="1"/>
</dbReference>
<dbReference type="InterPro" id="IPR001584">
    <property type="entry name" value="Integrase_cat-core"/>
</dbReference>
<dbReference type="AlphaFoldDB" id="C7LZ28"/>
<reference evidence="4 5" key="1">
    <citation type="journal article" date="2009" name="Stand. Genomic Sci.">
        <title>Complete genome sequence of Acidimicrobium ferrooxidans type strain (ICP).</title>
        <authorList>
            <person name="Clum A."/>
            <person name="Nolan M."/>
            <person name="Lang E."/>
            <person name="Glavina Del Rio T."/>
            <person name="Tice H."/>
            <person name="Copeland A."/>
            <person name="Cheng J.F."/>
            <person name="Lucas S."/>
            <person name="Chen F."/>
            <person name="Bruce D."/>
            <person name="Goodwin L."/>
            <person name="Pitluck S."/>
            <person name="Ivanova N."/>
            <person name="Mavrommatis K."/>
            <person name="Mikhailova N."/>
            <person name="Pati A."/>
            <person name="Chen A."/>
            <person name="Palaniappan K."/>
            <person name="Goker M."/>
            <person name="Spring S."/>
            <person name="Land M."/>
            <person name="Hauser L."/>
            <person name="Chang Y.J."/>
            <person name="Jeffries C.C."/>
            <person name="Chain P."/>
            <person name="Bristow J."/>
            <person name="Eisen J.A."/>
            <person name="Markowitz V."/>
            <person name="Hugenholtz P."/>
            <person name="Kyrpides N.C."/>
            <person name="Klenk H.P."/>
            <person name="Lapidus A."/>
        </authorList>
    </citation>
    <scope>NUCLEOTIDE SEQUENCE [LARGE SCALE GENOMIC DNA]</scope>
    <source>
        <strain evidence="5">DSM 10331 / JCM 15462 / NBRC 103882 / ICP</strain>
    </source>
</reference>
<dbReference type="RefSeq" id="WP_015798472.1">
    <property type="nucleotide sequence ID" value="NC_013124.1"/>
</dbReference>
<evidence type="ECO:0000259" key="3">
    <source>
        <dbReference type="PROSITE" id="PS50994"/>
    </source>
</evidence>
<dbReference type="GO" id="GO:0015074">
    <property type="term" value="P:DNA integration"/>
    <property type="evidence" value="ECO:0007669"/>
    <property type="project" value="InterPro"/>
</dbReference>
<dbReference type="GO" id="GO:0003676">
    <property type="term" value="F:nucleic acid binding"/>
    <property type="evidence" value="ECO:0007669"/>
    <property type="project" value="InterPro"/>
</dbReference>
<dbReference type="SUPFAM" id="SSF53098">
    <property type="entry name" value="Ribonuclease H-like"/>
    <property type="match status" value="1"/>
</dbReference>
<feature type="compositionally biased region" description="Low complexity" evidence="2">
    <location>
        <begin position="263"/>
        <end position="275"/>
    </location>
</feature>
<dbReference type="PROSITE" id="PS50994">
    <property type="entry name" value="INTEGRASE"/>
    <property type="match status" value="1"/>
</dbReference>
<dbReference type="InterPro" id="IPR048020">
    <property type="entry name" value="Transpos_IS3"/>
</dbReference>
<dbReference type="EMBL" id="CP001631">
    <property type="protein sequence ID" value="ACU53986.1"/>
    <property type="molecule type" value="Genomic_DNA"/>
</dbReference>
<evidence type="ECO:0000313" key="4">
    <source>
        <dbReference type="EMBL" id="ACU53986.1"/>
    </source>
</evidence>
<dbReference type="HOGENOM" id="CLU_027402_4_2_11"/>
<dbReference type="Pfam" id="PF13276">
    <property type="entry name" value="HTH_21"/>
    <property type="match status" value="1"/>
</dbReference>
<evidence type="ECO:0000256" key="1">
    <source>
        <dbReference type="ARBA" id="ARBA00002286"/>
    </source>
</evidence>
<dbReference type="KEGG" id="afo:Afer_1051"/>
<organism evidence="4 5">
    <name type="scientific">Acidimicrobium ferrooxidans (strain DSM 10331 / JCM 15462 / NBRC 103882 / ICP)</name>
    <dbReference type="NCBI Taxonomy" id="525909"/>
    <lineage>
        <taxon>Bacteria</taxon>
        <taxon>Bacillati</taxon>
        <taxon>Actinomycetota</taxon>
        <taxon>Acidimicrobiia</taxon>
        <taxon>Acidimicrobiales</taxon>
        <taxon>Acidimicrobiaceae</taxon>
        <taxon>Acidimicrobium</taxon>
    </lineage>
</organism>
<dbReference type="InterPro" id="IPR012337">
    <property type="entry name" value="RNaseH-like_sf"/>
</dbReference>
<dbReference type="InterPro" id="IPR050900">
    <property type="entry name" value="Transposase_IS3/IS150/IS904"/>
</dbReference>
<dbReference type="PANTHER" id="PTHR46889">
    <property type="entry name" value="TRANSPOSASE INSF FOR INSERTION SEQUENCE IS3B-RELATED"/>
    <property type="match status" value="1"/>
</dbReference>
<dbReference type="Gene3D" id="3.30.420.10">
    <property type="entry name" value="Ribonuclease H-like superfamily/Ribonuclease H"/>
    <property type="match status" value="1"/>
</dbReference>
<proteinExistence type="predicted"/>
<dbReference type="Pfam" id="PF00665">
    <property type="entry name" value="rve"/>
    <property type="match status" value="1"/>
</dbReference>
<evidence type="ECO:0000313" key="5">
    <source>
        <dbReference type="Proteomes" id="UP000000771"/>
    </source>
</evidence>
<sequence>MTRYRWVANQEAEGVPVAAACRVAMVSRQAYYAWRRWRERGPDHEHLVLTSELRAIWEASDGTYGSPRITHELRRRGYCVNHKRVERLMRELEIAACPRRRFVATTRRGEDAALLDLVRQDFALGEPKRRYVSDITDVRSDEGFCYLATVADLGSRRIVGWSLQRHMPDDLVVEAICGALRTRGSLAGALFHSDRGSQYLSRKVRQLCAMLGLRQSVGRVATCYDNAVAEAFFGSLKRELVARYRFANLAPRLALPSLPGSTATTRSACTRASGTCRPSSTSSPGPAGRWPWPTFRLSSKWGEAHDLSWLTAGGKSRTPNSWLRSRTLPSP</sequence>
<accession>C7LZ28</accession>
<protein>
    <submittedName>
        <fullName evidence="4">Integrase catalytic region</fullName>
    </submittedName>
</protein>
<dbReference type="NCBIfam" id="NF033516">
    <property type="entry name" value="transpos_IS3"/>
    <property type="match status" value="1"/>
</dbReference>
<keyword evidence="5" id="KW-1185">Reference proteome</keyword>
<dbReference type="InterPro" id="IPR025948">
    <property type="entry name" value="HTH-like_dom"/>
</dbReference>
<comment type="function">
    <text evidence="1">Involved in the transposition of the insertion sequence.</text>
</comment>
<dbReference type="InterPro" id="IPR036397">
    <property type="entry name" value="RNaseH_sf"/>
</dbReference>
<evidence type="ECO:0000256" key="2">
    <source>
        <dbReference type="SAM" id="MobiDB-lite"/>
    </source>
</evidence>